<dbReference type="InterPro" id="IPR004963">
    <property type="entry name" value="PAE/NOTUM"/>
</dbReference>
<dbReference type="PANTHER" id="PTHR21562">
    <property type="entry name" value="NOTUM-RELATED"/>
    <property type="match status" value="1"/>
</dbReference>
<dbReference type="PANTHER" id="PTHR21562:SF83">
    <property type="entry name" value="PECTIN ACETYLESTERASE 4"/>
    <property type="match status" value="1"/>
</dbReference>
<evidence type="ECO:0000313" key="3">
    <source>
        <dbReference type="Proteomes" id="UP001162891"/>
    </source>
</evidence>
<dbReference type="Proteomes" id="UP001162891">
    <property type="component" value="Chromosome"/>
</dbReference>
<name>A0ABN6MVT6_9BACT</name>
<proteinExistence type="predicted"/>
<keyword evidence="3" id="KW-1185">Reference proteome</keyword>
<dbReference type="EMBL" id="AP025591">
    <property type="protein sequence ID" value="BDG03914.1"/>
    <property type="molecule type" value="Genomic_DNA"/>
</dbReference>
<protein>
    <recommendedName>
        <fullName evidence="4">Esterase</fullName>
    </recommendedName>
</protein>
<dbReference type="Pfam" id="PF03283">
    <property type="entry name" value="PAE"/>
    <property type="match status" value="1"/>
</dbReference>
<evidence type="ECO:0008006" key="4">
    <source>
        <dbReference type="Google" id="ProtNLM"/>
    </source>
</evidence>
<dbReference type="RefSeq" id="WP_248352289.1">
    <property type="nucleotide sequence ID" value="NZ_AP025591.1"/>
</dbReference>
<organism evidence="2 3">
    <name type="scientific">Anaeromyxobacter oryzae</name>
    <dbReference type="NCBI Taxonomy" id="2918170"/>
    <lineage>
        <taxon>Bacteria</taxon>
        <taxon>Pseudomonadati</taxon>
        <taxon>Myxococcota</taxon>
        <taxon>Myxococcia</taxon>
        <taxon>Myxococcales</taxon>
        <taxon>Cystobacterineae</taxon>
        <taxon>Anaeromyxobacteraceae</taxon>
        <taxon>Anaeromyxobacter</taxon>
    </lineage>
</organism>
<evidence type="ECO:0000256" key="1">
    <source>
        <dbReference type="SAM" id="SignalP"/>
    </source>
</evidence>
<dbReference type="PROSITE" id="PS51257">
    <property type="entry name" value="PROKAR_LIPOPROTEIN"/>
    <property type="match status" value="1"/>
</dbReference>
<keyword evidence="1" id="KW-0732">Signal</keyword>
<evidence type="ECO:0000313" key="2">
    <source>
        <dbReference type="EMBL" id="BDG03914.1"/>
    </source>
</evidence>
<feature type="chain" id="PRO_5047199938" description="Esterase" evidence="1">
    <location>
        <begin position="30"/>
        <end position="352"/>
    </location>
</feature>
<gene>
    <name evidence="2" type="ORF">AMOR_29100</name>
</gene>
<reference evidence="3" key="1">
    <citation type="journal article" date="2022" name="Int. J. Syst. Evol. Microbiol.">
        <title>Anaeromyxobacter oryzae sp. nov., Anaeromyxobacter diazotrophicus sp. nov. and Anaeromyxobacter paludicola sp. nov., isolated from paddy soils.</title>
        <authorList>
            <person name="Itoh H."/>
            <person name="Xu Z."/>
            <person name="Mise K."/>
            <person name="Masuda Y."/>
            <person name="Ushijima N."/>
            <person name="Hayakawa C."/>
            <person name="Shiratori Y."/>
            <person name="Senoo K."/>
        </authorList>
    </citation>
    <scope>NUCLEOTIDE SEQUENCE [LARGE SCALE GENOMIC DNA]</scope>
    <source>
        <strain evidence="3">Red232</strain>
    </source>
</reference>
<feature type="signal peptide" evidence="1">
    <location>
        <begin position="1"/>
        <end position="29"/>
    </location>
</feature>
<accession>A0ABN6MVT6</accession>
<sequence length="352" mass="36983">MARRVVVAAAVLALAALLACGGGGGGGHAGGPGPDLPRNVWTWVDVPGAVCSDGSGTGIAVNRGTDDAEVVVFLDGGGACWDLLTCFTFKTANPGPFARPQFEARIAKAPGTILDRALPGNPYRDATFVFVPYCTGDVHWGDAVQRYPGSPAAYHHAGRTNLAADLDLLEASLPAPAKVVVSGASGGGFGSLLAFDDAKQRWPSARGYLVDDSGPPFVKDDISPAIRAAWFAAWRLDRTLLPLCPECATDLSQLFPTLSRKYPGERLALLSSTQDSVIRAFTLLGPSEFESAILRLATDVVNPLPTARTFLVPGDTHTMVGHPVDFTAGGVPLVEWLRRQVEDDPAWAAEGP</sequence>